<reference evidence="2 3" key="1">
    <citation type="journal article" date="2016" name="Gut Pathog.">
        <title>Whole genome sequencing of "Faecalibaculum rodentium" ALO17, isolated from C57BL/6J laboratory mouse feces.</title>
        <authorList>
            <person name="Lim S."/>
            <person name="Chang D.H."/>
            <person name="Ahn S."/>
            <person name="Kim B.C."/>
        </authorList>
    </citation>
    <scope>NUCLEOTIDE SEQUENCE [LARGE SCALE GENOMIC DNA]</scope>
    <source>
        <strain evidence="2 3">Alo17</strain>
    </source>
</reference>
<dbReference type="PANTHER" id="PTHR33434:SF2">
    <property type="entry name" value="FATTY ACID-BINDING PROTEIN TM_1468"/>
    <property type="match status" value="1"/>
</dbReference>
<proteinExistence type="predicted"/>
<keyword evidence="1" id="KW-0446">Lipid-binding</keyword>
<dbReference type="STRING" id="1702221.AALO17_13440"/>
<evidence type="ECO:0008006" key="4">
    <source>
        <dbReference type="Google" id="ProtNLM"/>
    </source>
</evidence>
<accession>A0A140DV01</accession>
<dbReference type="PROSITE" id="PS51482">
    <property type="entry name" value="DEGV"/>
    <property type="match status" value="1"/>
</dbReference>
<protein>
    <recommendedName>
        <fullName evidence="4">DegV family protein</fullName>
    </recommendedName>
</protein>
<evidence type="ECO:0000313" key="3">
    <source>
        <dbReference type="Proteomes" id="UP000069771"/>
    </source>
</evidence>
<dbReference type="RefSeq" id="WP_067556898.1">
    <property type="nucleotide sequence ID" value="NZ_CAMTBT010000046.1"/>
</dbReference>
<name>A0A140DV01_9FIRM</name>
<dbReference type="OrthoDB" id="9781230at2"/>
<evidence type="ECO:0000256" key="1">
    <source>
        <dbReference type="ARBA" id="ARBA00023121"/>
    </source>
</evidence>
<dbReference type="InterPro" id="IPR043168">
    <property type="entry name" value="DegV_C"/>
</dbReference>
<dbReference type="SUPFAM" id="SSF82549">
    <property type="entry name" value="DAK1/DegV-like"/>
    <property type="match status" value="1"/>
</dbReference>
<gene>
    <name evidence="2" type="ORF">AALO17_13440</name>
</gene>
<dbReference type="Pfam" id="PF02645">
    <property type="entry name" value="DegV"/>
    <property type="match status" value="1"/>
</dbReference>
<sequence>MFDIVVDSGCDLESAAGLTVLPLNITIDDKEYLDGVTLSRHDFYRRLEDSSTLPKTSQIAPGVYEEAIQAVQESGKDVLVICLSSKLSGTYQSACLAASMIDHGVKVLDSETVTIGEMILVQRAMELRDAGLSLEEAYKLLEQEKKQIRLLALLDTLEYLQKGGRVSSVAAMAGALLKIKPVIAVENGEAVVKGKARGVKKGRAYLTEAISASGIDFDKPLALGYTGTDDALLQAYLVENQDLLQGHAVQEINVGCAIGTHTGPGGIAAAWFEKKTD</sequence>
<dbReference type="Gene3D" id="3.30.1180.10">
    <property type="match status" value="1"/>
</dbReference>
<dbReference type="Gene3D" id="3.40.50.10170">
    <property type="match status" value="1"/>
</dbReference>
<dbReference type="GeneID" id="78478065"/>
<dbReference type="InterPro" id="IPR050270">
    <property type="entry name" value="DegV_domain_contain"/>
</dbReference>
<dbReference type="GO" id="GO:0008289">
    <property type="term" value="F:lipid binding"/>
    <property type="evidence" value="ECO:0007669"/>
    <property type="project" value="UniProtKB-KW"/>
</dbReference>
<dbReference type="InterPro" id="IPR003797">
    <property type="entry name" value="DegV"/>
</dbReference>
<dbReference type="Proteomes" id="UP000069771">
    <property type="component" value="Chromosome"/>
</dbReference>
<organism evidence="2 3">
    <name type="scientific">Faecalibaculum rodentium</name>
    <dbReference type="NCBI Taxonomy" id="1702221"/>
    <lineage>
        <taxon>Bacteria</taxon>
        <taxon>Bacillati</taxon>
        <taxon>Bacillota</taxon>
        <taxon>Erysipelotrichia</taxon>
        <taxon>Erysipelotrichales</taxon>
        <taxon>Erysipelotrichaceae</taxon>
        <taxon>Faecalibaculum</taxon>
    </lineage>
</organism>
<dbReference type="KEGG" id="fro:AALO17_13440"/>
<dbReference type="AlphaFoldDB" id="A0A140DV01"/>
<dbReference type="EMBL" id="CP011391">
    <property type="protein sequence ID" value="AMK54478.1"/>
    <property type="molecule type" value="Genomic_DNA"/>
</dbReference>
<dbReference type="NCBIfam" id="TIGR00762">
    <property type="entry name" value="DegV"/>
    <property type="match status" value="1"/>
</dbReference>
<keyword evidence="3" id="KW-1185">Reference proteome</keyword>
<dbReference type="PATRIC" id="fig|1702221.3.peg.1297"/>
<evidence type="ECO:0000313" key="2">
    <source>
        <dbReference type="EMBL" id="AMK54478.1"/>
    </source>
</evidence>
<dbReference type="PANTHER" id="PTHR33434">
    <property type="entry name" value="DEGV DOMAIN-CONTAINING PROTEIN DR_1986-RELATED"/>
    <property type="match status" value="1"/>
</dbReference>